<evidence type="ECO:0000256" key="3">
    <source>
        <dbReference type="ARBA" id="ARBA00023002"/>
    </source>
</evidence>
<dbReference type="EMBL" id="FOIR01000003">
    <property type="protein sequence ID" value="SEW37518.1"/>
    <property type="molecule type" value="Genomic_DNA"/>
</dbReference>
<proteinExistence type="predicted"/>
<dbReference type="Proteomes" id="UP000199437">
    <property type="component" value="Unassembled WGS sequence"/>
</dbReference>
<keyword evidence="6" id="KW-1185">Reference proteome</keyword>
<dbReference type="PANTHER" id="PTHR23026">
    <property type="entry name" value="NADPH NITROREDUCTASE"/>
    <property type="match status" value="1"/>
</dbReference>
<keyword evidence="3" id="KW-0560">Oxidoreductase</keyword>
<evidence type="ECO:0000256" key="2">
    <source>
        <dbReference type="ARBA" id="ARBA00022643"/>
    </source>
</evidence>
<dbReference type="SUPFAM" id="SSF55469">
    <property type="entry name" value="FMN-dependent nitroreductase-like"/>
    <property type="match status" value="1"/>
</dbReference>
<dbReference type="InterPro" id="IPR050627">
    <property type="entry name" value="Nitroreductase/BluB"/>
</dbReference>
<dbReference type="InterPro" id="IPR000415">
    <property type="entry name" value="Nitroreductase-like"/>
</dbReference>
<keyword evidence="2" id="KW-0288">FMN</keyword>
<feature type="domain" description="Nitroreductase" evidence="4">
    <location>
        <begin position="38"/>
        <end position="206"/>
    </location>
</feature>
<protein>
    <submittedName>
        <fullName evidence="5">Nitroreductase</fullName>
    </submittedName>
</protein>
<evidence type="ECO:0000259" key="4">
    <source>
        <dbReference type="Pfam" id="PF00881"/>
    </source>
</evidence>
<evidence type="ECO:0000313" key="6">
    <source>
        <dbReference type="Proteomes" id="UP000199437"/>
    </source>
</evidence>
<dbReference type="Gene3D" id="3.40.109.10">
    <property type="entry name" value="NADH Oxidase"/>
    <property type="match status" value="1"/>
</dbReference>
<dbReference type="PANTHER" id="PTHR23026:SF90">
    <property type="entry name" value="IODOTYROSINE DEIODINASE 1"/>
    <property type="match status" value="1"/>
</dbReference>
<evidence type="ECO:0000313" key="5">
    <source>
        <dbReference type="EMBL" id="SEW37518.1"/>
    </source>
</evidence>
<dbReference type="GO" id="GO:0016491">
    <property type="term" value="F:oxidoreductase activity"/>
    <property type="evidence" value="ECO:0007669"/>
    <property type="project" value="UniProtKB-KW"/>
</dbReference>
<dbReference type="STRING" id="1267423.SAMN05216290_3312"/>
<gene>
    <name evidence="5" type="ORF">SAMN05216290_3312</name>
</gene>
<dbReference type="InterPro" id="IPR029479">
    <property type="entry name" value="Nitroreductase"/>
</dbReference>
<organism evidence="5 6">
    <name type="scientific">Roseivirga pacifica</name>
    <dbReference type="NCBI Taxonomy" id="1267423"/>
    <lineage>
        <taxon>Bacteria</taxon>
        <taxon>Pseudomonadati</taxon>
        <taxon>Bacteroidota</taxon>
        <taxon>Cytophagia</taxon>
        <taxon>Cytophagales</taxon>
        <taxon>Roseivirgaceae</taxon>
        <taxon>Roseivirga</taxon>
    </lineage>
</organism>
<dbReference type="Pfam" id="PF00881">
    <property type="entry name" value="Nitroreductase"/>
    <property type="match status" value="1"/>
</dbReference>
<dbReference type="CDD" id="cd02144">
    <property type="entry name" value="iodotyrosine_dehalogenase"/>
    <property type="match status" value="1"/>
</dbReference>
<name>A0A1I0RA83_9BACT</name>
<dbReference type="OrthoDB" id="9809288at2"/>
<dbReference type="AlphaFoldDB" id="A0A1I0RA83"/>
<reference evidence="6" key="1">
    <citation type="submission" date="2016-10" db="EMBL/GenBank/DDBJ databases">
        <authorList>
            <person name="Varghese N."/>
            <person name="Submissions S."/>
        </authorList>
    </citation>
    <scope>NUCLEOTIDE SEQUENCE [LARGE SCALE GENOMIC DNA]</scope>
    <source>
        <strain evidence="6">CGMCC 1.12402</strain>
    </source>
</reference>
<evidence type="ECO:0000256" key="1">
    <source>
        <dbReference type="ARBA" id="ARBA00022630"/>
    </source>
</evidence>
<keyword evidence="1" id="KW-0285">Flavoprotein</keyword>
<accession>A0A1I0RA83</accession>
<sequence length="229" mass="26683">MEKEMKVIEGFEHIKYSHVHYPPEEMVSRSQQYYDWMETRRSVRDFSDKPVPKEVIENIIKSASTAPSGAHKQPWTFCVVSNAELKKQIREAAEEEEYESYTKRMSETWLDDLKPMATNHQKPFLETAPYLIIVFKRAFEFDEDGSKHQNYYVNESVGLACGFLISAIHDAGLVTLTHTPSPMGFLHKILERPENERPFLLLPVGYEADEVYVPNNRRKSLEEVAVFYE</sequence>